<dbReference type="Pfam" id="PF01547">
    <property type="entry name" value="SBP_bac_1"/>
    <property type="match status" value="1"/>
</dbReference>
<sequence>MRVLKGCMILVLVLIIGMTTACSTNNGKTNSQGSANTADTGGAGNASGAAEKPKELRILYATAEAGSEAILDAVKKYETEFGIKVSVDTFPYNNLQEKVFSELAQKSDYYDLMAIDTPWVPQLIQHLEPLSSYMSATKNPDLLALDDYIAKVFLDTSVFKLDAPNEQPPAMNTISLDAITGAGFEAVGLPIQSNALTVSYRKDLFEDPANQAAFKEQFGRELAVPNTLDEYLDVAKFFTRDTDNDGKIDMYGTTLMAKKHEAGFVDFKSFLSDFGGSIFDANMKPMFNNEQGVKALELYGSWINEYKVTPPGTTTYTWDEVATVFGSGQVAMGMNYHDMQLDPKVNGKTGYFLFPGREDGSGNVRGPHFGSWELSVSKYSNNKQAAYDLAEWLTSPATQEGYIPFKQHVTRLSSYKAAQAIEDETVREFYQVLGESLKVGVGRPRITNYGQVSEAVQVGMNDYLTGRKGAKEALDSAAKQVEAIMEQAGYYK</sequence>
<dbReference type="EMBL" id="JFHU01000094">
    <property type="protein sequence ID" value="EXX89493.1"/>
    <property type="molecule type" value="Genomic_DNA"/>
</dbReference>
<dbReference type="Gene3D" id="3.40.190.10">
    <property type="entry name" value="Periplasmic binding protein-like II"/>
    <property type="match status" value="2"/>
</dbReference>
<evidence type="ECO:0000256" key="2">
    <source>
        <dbReference type="ARBA" id="ARBA00022448"/>
    </source>
</evidence>
<comment type="caution">
    <text evidence="6">The sequence shown here is derived from an EMBL/GenBank/DDBJ whole genome shotgun (WGS) entry which is preliminary data.</text>
</comment>
<accession>A0A9W5W7P6</accession>
<evidence type="ECO:0000256" key="5">
    <source>
        <dbReference type="SAM" id="SignalP"/>
    </source>
</evidence>
<dbReference type="InterPro" id="IPR050490">
    <property type="entry name" value="Bact_solute-bd_prot1"/>
</dbReference>
<gene>
    <name evidence="6" type="ORF">BG53_15660</name>
</gene>
<dbReference type="PANTHER" id="PTHR43649">
    <property type="entry name" value="ARABINOSE-BINDING PROTEIN-RELATED"/>
    <property type="match status" value="1"/>
</dbReference>
<evidence type="ECO:0008006" key="8">
    <source>
        <dbReference type="Google" id="ProtNLM"/>
    </source>
</evidence>
<comment type="similarity">
    <text evidence="1">Belongs to the bacterial solute-binding protein 1 family.</text>
</comment>
<proteinExistence type="inferred from homology"/>
<dbReference type="AlphaFoldDB" id="A0A9W5W7P6"/>
<organism evidence="6 7">
    <name type="scientific">Paenibacillus darwinianus</name>
    <dbReference type="NCBI Taxonomy" id="1380763"/>
    <lineage>
        <taxon>Bacteria</taxon>
        <taxon>Bacillati</taxon>
        <taxon>Bacillota</taxon>
        <taxon>Bacilli</taxon>
        <taxon>Bacillales</taxon>
        <taxon>Paenibacillaceae</taxon>
        <taxon>Paenibacillus</taxon>
    </lineage>
</organism>
<feature type="region of interest" description="Disordered" evidence="4">
    <location>
        <begin position="27"/>
        <end position="49"/>
    </location>
</feature>
<evidence type="ECO:0000313" key="6">
    <source>
        <dbReference type="EMBL" id="EXX89493.1"/>
    </source>
</evidence>
<dbReference type="SUPFAM" id="SSF53850">
    <property type="entry name" value="Periplasmic binding protein-like II"/>
    <property type="match status" value="1"/>
</dbReference>
<dbReference type="PANTHER" id="PTHR43649:SF34">
    <property type="entry name" value="ABC TRANSPORTER PERIPLASMIC-BINDING PROTEIN YCJN-RELATED"/>
    <property type="match status" value="1"/>
</dbReference>
<evidence type="ECO:0000256" key="4">
    <source>
        <dbReference type="SAM" id="MobiDB-lite"/>
    </source>
</evidence>
<dbReference type="Proteomes" id="UP000053750">
    <property type="component" value="Unassembled WGS sequence"/>
</dbReference>
<name>A0A9W5W7P6_9BACL</name>
<feature type="chain" id="PRO_5040986189" description="ABC transporter substrate-binding protein" evidence="5">
    <location>
        <begin position="24"/>
        <end position="492"/>
    </location>
</feature>
<keyword evidence="2" id="KW-0813">Transport</keyword>
<protein>
    <recommendedName>
        <fullName evidence="8">ABC transporter substrate-binding protein</fullName>
    </recommendedName>
</protein>
<evidence type="ECO:0000256" key="1">
    <source>
        <dbReference type="ARBA" id="ARBA00008520"/>
    </source>
</evidence>
<dbReference type="PROSITE" id="PS51257">
    <property type="entry name" value="PROKAR_LIPOPROTEIN"/>
    <property type="match status" value="1"/>
</dbReference>
<feature type="signal peptide" evidence="5">
    <location>
        <begin position="1"/>
        <end position="23"/>
    </location>
</feature>
<reference evidence="6 7" key="1">
    <citation type="submission" date="2014-02" db="EMBL/GenBank/DDBJ databases">
        <title>Genome sequence of Paenibacillus darwinianus reveals adaptive mechanisms for survival in Antarctic soils.</title>
        <authorList>
            <person name="Dsouza M."/>
            <person name="Taylor M.W."/>
            <person name="Turner S.J."/>
            <person name="Aislabie J."/>
        </authorList>
    </citation>
    <scope>NUCLEOTIDE SEQUENCE [LARGE SCALE GENOMIC DNA]</scope>
    <source>
        <strain evidence="6 7">CE1</strain>
    </source>
</reference>
<dbReference type="RefSeq" id="WP_051587591.1">
    <property type="nucleotide sequence ID" value="NZ_KK082115.1"/>
</dbReference>
<dbReference type="InterPro" id="IPR006059">
    <property type="entry name" value="SBP"/>
</dbReference>
<keyword evidence="3 5" id="KW-0732">Signal</keyword>
<evidence type="ECO:0000256" key="3">
    <source>
        <dbReference type="ARBA" id="ARBA00022729"/>
    </source>
</evidence>
<keyword evidence="7" id="KW-1185">Reference proteome</keyword>
<evidence type="ECO:0000313" key="7">
    <source>
        <dbReference type="Proteomes" id="UP000053750"/>
    </source>
</evidence>
<feature type="compositionally biased region" description="Low complexity" evidence="4">
    <location>
        <begin position="33"/>
        <end position="49"/>
    </location>
</feature>